<accession>A0A096B4I8</accession>
<keyword evidence="1" id="KW-0732">Signal</keyword>
<evidence type="ECO:0000313" key="4">
    <source>
        <dbReference type="Proteomes" id="UP000029578"/>
    </source>
</evidence>
<dbReference type="EMBL" id="JRNS01000155">
    <property type="protein sequence ID" value="KGF53965.1"/>
    <property type="molecule type" value="Genomic_DNA"/>
</dbReference>
<feature type="chain" id="PRO_5001916923" evidence="1">
    <location>
        <begin position="22"/>
        <end position="314"/>
    </location>
</feature>
<keyword evidence="3" id="KW-0418">Kinase</keyword>
<keyword evidence="3" id="KW-0808">Transferase</keyword>
<protein>
    <submittedName>
        <fullName evidence="3">Histidine kinase</fullName>
    </submittedName>
</protein>
<evidence type="ECO:0000259" key="2">
    <source>
        <dbReference type="Pfam" id="PF19572"/>
    </source>
</evidence>
<proteinExistence type="predicted"/>
<dbReference type="RefSeq" id="WP_036862452.1">
    <property type="nucleotide sequence ID" value="NZ_JRNS01000155.1"/>
</dbReference>
<dbReference type="SUPFAM" id="SSF56935">
    <property type="entry name" value="Porins"/>
    <property type="match status" value="1"/>
</dbReference>
<evidence type="ECO:0000313" key="3">
    <source>
        <dbReference type="EMBL" id="KGF53965.1"/>
    </source>
</evidence>
<dbReference type="GO" id="GO:0016301">
    <property type="term" value="F:kinase activity"/>
    <property type="evidence" value="ECO:0007669"/>
    <property type="project" value="UniProtKB-KW"/>
</dbReference>
<dbReference type="InterPro" id="IPR045741">
    <property type="entry name" value="PorV"/>
</dbReference>
<dbReference type="Pfam" id="PF19572">
    <property type="entry name" value="PorV"/>
    <property type="match status" value="1"/>
</dbReference>
<organism evidence="3 4">
    <name type="scientific">Prevotella melaninogenica DNF00666</name>
    <dbReference type="NCBI Taxonomy" id="1401073"/>
    <lineage>
        <taxon>Bacteria</taxon>
        <taxon>Pseudomonadati</taxon>
        <taxon>Bacteroidota</taxon>
        <taxon>Bacteroidia</taxon>
        <taxon>Bacteroidales</taxon>
        <taxon>Prevotellaceae</taxon>
        <taxon>Prevotella</taxon>
    </lineage>
</organism>
<dbReference type="Gene3D" id="2.40.160.60">
    <property type="entry name" value="Outer membrane protein transport protein (OMPP1/FadL/TodX)"/>
    <property type="match status" value="1"/>
</dbReference>
<name>A0A096B4I8_9BACT</name>
<dbReference type="Proteomes" id="UP000029578">
    <property type="component" value="Unassembled WGS sequence"/>
</dbReference>
<sequence>MNKISMVLVALGSCLAMEVTAQSRILPILEGTPDVRSAAMGATQLGNTNQMFIYSNPAALSFGETQFSAEASLEAQPKTDTGRLIQYNFATGYRFNNRSALMAGLRYLGGLTVPVVGSTSATNNISPYDLTLDMGYSFTVTEHVAVYTTATYVHSHSATSTNALTFSLGGAYQLPFAVTKNMNSTLTLGARLMDFGKAVKFNNTGIPQSLPTSVVIGGDWQVNIAPKHRLTYALSTRYFTPKDAHETLVGTGLEYTYNKMLSARVGYQCANKASDAISFGAGGQIKNLKLDVAYQHAFANYGVDALMVHLGYGF</sequence>
<gene>
    <name evidence="3" type="ORF">HMPREF0661_02520</name>
</gene>
<feature type="signal peptide" evidence="1">
    <location>
        <begin position="1"/>
        <end position="21"/>
    </location>
</feature>
<dbReference type="NCBIfam" id="NF033709">
    <property type="entry name" value="PorV_fam"/>
    <property type="match status" value="1"/>
</dbReference>
<dbReference type="AlphaFoldDB" id="A0A096B4I8"/>
<feature type="domain" description="Type IX secretion system protein PorV" evidence="2">
    <location>
        <begin position="27"/>
        <end position="234"/>
    </location>
</feature>
<comment type="caution">
    <text evidence="3">The sequence shown here is derived from an EMBL/GenBank/DDBJ whole genome shotgun (WGS) entry which is preliminary data.</text>
</comment>
<evidence type="ECO:0000256" key="1">
    <source>
        <dbReference type="SAM" id="SignalP"/>
    </source>
</evidence>
<reference evidence="3 4" key="1">
    <citation type="submission" date="2014-07" db="EMBL/GenBank/DDBJ databases">
        <authorList>
            <person name="McCorrison J."/>
            <person name="Sanka R."/>
            <person name="Torralba M."/>
            <person name="Gillis M."/>
            <person name="Haft D.H."/>
            <person name="Methe B."/>
            <person name="Sutton G."/>
            <person name="Nelson K.E."/>
        </authorList>
    </citation>
    <scope>NUCLEOTIDE SEQUENCE [LARGE SCALE GENOMIC DNA]</scope>
    <source>
        <strain evidence="3 4">DNF00666</strain>
    </source>
</reference>